<dbReference type="RefSeq" id="XP_011497211.1">
    <property type="nucleotide sequence ID" value="XM_011498909.1"/>
</dbReference>
<protein>
    <submittedName>
        <fullName evidence="3">DNA mismatch repair protein Mlh3-like</fullName>
    </submittedName>
</protein>
<dbReference type="GO" id="GO:0005524">
    <property type="term" value="F:ATP binding"/>
    <property type="evidence" value="ECO:0007669"/>
    <property type="project" value="InterPro"/>
</dbReference>
<sequence>MESLRIVFCIQYQNGKIGHDRKILNEQNYLQSSQCSSFNFNNTESNYIINETTKSFQNVNVRVCNLKRKFDEYKISRNTIHSIQVLKQINKEFIAAITNEKDKKVLIIIDQHAVHERIRYEGLIECKKNSYDYLSVKLNKELHISDISEKLLELIVLHKEVFNRVGINVKSVIDSTTCLIDAVPECFIKKVKSYNKENNFYRLMKNVRQLLLEIANGLAISTNILPPILPITIHNVIASEACHEAIKFGDPLNVDECLLLIQALQDTKAPIRCAHGRPSIIPLIDLADIEKRKSSENKILNFDSLKTKT</sequence>
<accession>A0AAJ6YFQ1</accession>
<dbReference type="InterPro" id="IPR042120">
    <property type="entry name" value="MutL_C_dimsub"/>
</dbReference>
<gene>
    <name evidence="3" type="primary">LOC105361658</name>
</gene>
<evidence type="ECO:0000259" key="1">
    <source>
        <dbReference type="SMART" id="SM00853"/>
    </source>
</evidence>
<evidence type="ECO:0000313" key="2">
    <source>
        <dbReference type="Proteomes" id="UP000695007"/>
    </source>
</evidence>
<dbReference type="PANTHER" id="PTHR10073:SF47">
    <property type="entry name" value="DNA MISMATCH REPAIR PROTEIN MLH3"/>
    <property type="match status" value="1"/>
</dbReference>
<dbReference type="PANTHER" id="PTHR10073">
    <property type="entry name" value="DNA MISMATCH REPAIR PROTEIN MLH, PMS, MUTL"/>
    <property type="match status" value="1"/>
</dbReference>
<dbReference type="SMART" id="SM00853">
    <property type="entry name" value="MutL_C"/>
    <property type="match status" value="1"/>
</dbReference>
<name>A0AAJ6YFQ1_9HYME</name>
<keyword evidence="2" id="KW-1185">Reference proteome</keyword>
<dbReference type="InterPro" id="IPR014790">
    <property type="entry name" value="MutL_C"/>
</dbReference>
<dbReference type="AlphaFoldDB" id="A0AAJ6YFQ1"/>
<evidence type="ECO:0000313" key="3">
    <source>
        <dbReference type="RefSeq" id="XP_011497211.1"/>
    </source>
</evidence>
<dbReference type="GO" id="GO:0140664">
    <property type="term" value="F:ATP-dependent DNA damage sensor activity"/>
    <property type="evidence" value="ECO:0007669"/>
    <property type="project" value="InterPro"/>
</dbReference>
<dbReference type="KEGG" id="csol:105361658"/>
<dbReference type="GeneID" id="105361658"/>
<dbReference type="Pfam" id="PF08676">
    <property type="entry name" value="MutL_C"/>
    <property type="match status" value="1"/>
</dbReference>
<proteinExistence type="predicted"/>
<feature type="domain" description="MutL C-terminal dimerisation" evidence="1">
    <location>
        <begin position="85"/>
        <end position="252"/>
    </location>
</feature>
<dbReference type="SUPFAM" id="SSF118116">
    <property type="entry name" value="DNA mismatch repair protein MutL"/>
    <property type="match status" value="1"/>
</dbReference>
<dbReference type="Gene3D" id="3.30.1540.20">
    <property type="entry name" value="MutL, C-terminal domain, dimerisation subdomain"/>
    <property type="match status" value="1"/>
</dbReference>
<dbReference type="InterPro" id="IPR042121">
    <property type="entry name" value="MutL_C_regsub"/>
</dbReference>
<organism evidence="2 3">
    <name type="scientific">Ceratosolen solmsi marchali</name>
    <dbReference type="NCBI Taxonomy" id="326594"/>
    <lineage>
        <taxon>Eukaryota</taxon>
        <taxon>Metazoa</taxon>
        <taxon>Ecdysozoa</taxon>
        <taxon>Arthropoda</taxon>
        <taxon>Hexapoda</taxon>
        <taxon>Insecta</taxon>
        <taxon>Pterygota</taxon>
        <taxon>Neoptera</taxon>
        <taxon>Endopterygota</taxon>
        <taxon>Hymenoptera</taxon>
        <taxon>Apocrita</taxon>
        <taxon>Proctotrupomorpha</taxon>
        <taxon>Chalcidoidea</taxon>
        <taxon>Agaonidae</taxon>
        <taxon>Agaoninae</taxon>
        <taxon>Ceratosolen</taxon>
    </lineage>
</organism>
<dbReference type="Proteomes" id="UP000695007">
    <property type="component" value="Unplaced"/>
</dbReference>
<dbReference type="GO" id="GO:0006298">
    <property type="term" value="P:mismatch repair"/>
    <property type="evidence" value="ECO:0007669"/>
    <property type="project" value="InterPro"/>
</dbReference>
<reference evidence="3" key="1">
    <citation type="submission" date="2025-08" db="UniProtKB">
        <authorList>
            <consortium name="RefSeq"/>
        </authorList>
    </citation>
    <scope>IDENTIFICATION</scope>
</reference>
<dbReference type="InterPro" id="IPR038973">
    <property type="entry name" value="MutL/Mlh/Pms-like"/>
</dbReference>
<dbReference type="InterPro" id="IPR037198">
    <property type="entry name" value="MutL_C_sf"/>
</dbReference>
<dbReference type="GO" id="GO:0016887">
    <property type="term" value="F:ATP hydrolysis activity"/>
    <property type="evidence" value="ECO:0007669"/>
    <property type="project" value="InterPro"/>
</dbReference>
<dbReference type="GO" id="GO:0032300">
    <property type="term" value="C:mismatch repair complex"/>
    <property type="evidence" value="ECO:0007669"/>
    <property type="project" value="InterPro"/>
</dbReference>
<dbReference type="Gene3D" id="3.30.1370.100">
    <property type="entry name" value="MutL, C-terminal domain, regulatory subdomain"/>
    <property type="match status" value="1"/>
</dbReference>